<dbReference type="SUPFAM" id="SSF49899">
    <property type="entry name" value="Concanavalin A-like lectins/glucanases"/>
    <property type="match status" value="1"/>
</dbReference>
<dbReference type="InterPro" id="IPR051005">
    <property type="entry name" value="Pentraxin_domain"/>
</dbReference>
<dbReference type="PANTHER" id="PTHR45869:SF2">
    <property type="entry name" value="C-REACTIVE PROTEIN-RELATED"/>
    <property type="match status" value="1"/>
</dbReference>
<dbReference type="InterPro" id="IPR030476">
    <property type="entry name" value="Pentaxin_CS"/>
</dbReference>
<reference evidence="8" key="2">
    <citation type="submission" date="2025-09" db="UniProtKB">
        <authorList>
            <consortium name="Ensembl"/>
        </authorList>
    </citation>
    <scope>IDENTIFICATION</scope>
</reference>
<organism evidence="8 9">
    <name type="scientific">Monopterus albus</name>
    <name type="common">Swamp eel</name>
    <dbReference type="NCBI Taxonomy" id="43700"/>
    <lineage>
        <taxon>Eukaryota</taxon>
        <taxon>Metazoa</taxon>
        <taxon>Chordata</taxon>
        <taxon>Craniata</taxon>
        <taxon>Vertebrata</taxon>
        <taxon>Euteleostomi</taxon>
        <taxon>Actinopterygii</taxon>
        <taxon>Neopterygii</taxon>
        <taxon>Teleostei</taxon>
        <taxon>Neoteleostei</taxon>
        <taxon>Acanthomorphata</taxon>
        <taxon>Anabantaria</taxon>
        <taxon>Synbranchiformes</taxon>
        <taxon>Synbranchidae</taxon>
        <taxon>Monopterus</taxon>
    </lineage>
</organism>
<dbReference type="RefSeq" id="XP_020460533.1">
    <property type="nucleotide sequence ID" value="XM_020604877.1"/>
</dbReference>
<keyword evidence="2" id="KW-0732">Signal</keyword>
<dbReference type="AlphaFoldDB" id="A0A3Q3KJ36"/>
<dbReference type="GO" id="GO:0005576">
    <property type="term" value="C:extracellular region"/>
    <property type="evidence" value="ECO:0007669"/>
    <property type="project" value="UniProtKB-SubCell"/>
</dbReference>
<dbReference type="GO" id="GO:0046872">
    <property type="term" value="F:metal ion binding"/>
    <property type="evidence" value="ECO:0007669"/>
    <property type="project" value="UniProtKB-KW"/>
</dbReference>
<comment type="similarity">
    <text evidence="6">Belongs to the pentraxin family.</text>
</comment>
<keyword evidence="1 6" id="KW-0479">Metal-binding</keyword>
<dbReference type="InterPro" id="IPR013320">
    <property type="entry name" value="ConA-like_dom_sf"/>
</dbReference>
<proteinExistence type="inferred from homology"/>
<keyword evidence="4" id="KW-1015">Disulfide bond</keyword>
<protein>
    <recommendedName>
        <fullName evidence="6">Pentraxin family member</fullName>
    </recommendedName>
</protein>
<evidence type="ECO:0000259" key="7">
    <source>
        <dbReference type="PROSITE" id="PS51828"/>
    </source>
</evidence>
<comment type="subcellular location">
    <subcellularLocation>
        <location evidence="6">Secreted</location>
    </subcellularLocation>
</comment>
<dbReference type="PANTHER" id="PTHR45869">
    <property type="entry name" value="C-REACTIVE PROTEIN-RELATED"/>
    <property type="match status" value="1"/>
</dbReference>
<evidence type="ECO:0000313" key="9">
    <source>
        <dbReference type="Proteomes" id="UP000261600"/>
    </source>
</evidence>
<reference evidence="8" key="1">
    <citation type="submission" date="2025-08" db="UniProtKB">
        <authorList>
            <consortium name="Ensembl"/>
        </authorList>
    </citation>
    <scope>IDENTIFICATION</scope>
</reference>
<evidence type="ECO:0000256" key="3">
    <source>
        <dbReference type="ARBA" id="ARBA00022837"/>
    </source>
</evidence>
<evidence type="ECO:0000256" key="5">
    <source>
        <dbReference type="PROSITE-ProRule" id="PRU01172"/>
    </source>
</evidence>
<keyword evidence="3 6" id="KW-0106">Calcium</keyword>
<comment type="caution">
    <text evidence="5">Lacks conserved residue(s) required for the propagation of feature annotation.</text>
</comment>
<dbReference type="Ensembl" id="ENSMALT00000030271.1">
    <property type="protein sequence ID" value="ENSMALP00000029741.1"/>
    <property type="gene ID" value="ENSMALG00000020590.1"/>
</dbReference>
<comment type="subunit">
    <text evidence="6">Homopentamer. Pentaxin (or pentraxin) have a discoid arrangement of 5 non-covalently bound subunits.</text>
</comment>
<comment type="cofactor">
    <cofactor evidence="6">
        <name>Ca(2+)</name>
        <dbReference type="ChEBI" id="CHEBI:29108"/>
    </cofactor>
    <text evidence="6">Binds 2 calcium ions per subunit.</text>
</comment>
<dbReference type="GeneID" id="109962835"/>
<dbReference type="SMART" id="SM00159">
    <property type="entry name" value="PTX"/>
    <property type="match status" value="1"/>
</dbReference>
<evidence type="ECO:0000256" key="2">
    <source>
        <dbReference type="ARBA" id="ARBA00022729"/>
    </source>
</evidence>
<dbReference type="PROSITE" id="PS51828">
    <property type="entry name" value="PTX_2"/>
    <property type="match status" value="1"/>
</dbReference>
<dbReference type="PROSITE" id="PS00289">
    <property type="entry name" value="PTX_1"/>
    <property type="match status" value="1"/>
</dbReference>
<evidence type="ECO:0000256" key="4">
    <source>
        <dbReference type="ARBA" id="ARBA00023157"/>
    </source>
</evidence>
<evidence type="ECO:0000256" key="1">
    <source>
        <dbReference type="ARBA" id="ARBA00022723"/>
    </source>
</evidence>
<dbReference type="OrthoDB" id="547680at2759"/>
<dbReference type="InterPro" id="IPR001759">
    <property type="entry name" value="PTX_dom"/>
</dbReference>
<dbReference type="Proteomes" id="UP000261600">
    <property type="component" value="Unplaced"/>
</dbReference>
<sequence length="245" mass="27697">MHYNKEKIMLKYTKTNHIKVCYNKMRLSAFLCFTVISMALTESVNIKSLVFSAETDTSYVEMVPQKPLAIKAFTLCMRVATELKGEREVILFAYRTPSSDELNVWRELNGRLSLYLSGDPVMFDVPQLGALETHLCVTWDSSSGATTLFMDGKKSLTKIYRKGHAISPSGRVVLGQDLDSFQGGFDIKQSFVGEICDVNMWDSVLSDSNIQDIFSGKRVPRGNVFDWEITELQIHGEVDVVKREL</sequence>
<dbReference type="Pfam" id="PF00354">
    <property type="entry name" value="Pentaxin"/>
    <property type="match status" value="1"/>
</dbReference>
<dbReference type="Gene3D" id="2.60.120.200">
    <property type="match status" value="1"/>
</dbReference>
<name>A0A3Q3KJ36_MONAL</name>
<keyword evidence="9" id="KW-1185">Reference proteome</keyword>
<dbReference type="KEGG" id="malb:109962835"/>
<feature type="domain" description="Pentraxin (PTX)" evidence="7">
    <location>
        <begin position="45"/>
        <end position="245"/>
    </location>
</feature>
<evidence type="ECO:0000256" key="6">
    <source>
        <dbReference type="RuleBase" id="RU362112"/>
    </source>
</evidence>
<accession>A0A3Q3KJ36</accession>
<evidence type="ECO:0000313" key="8">
    <source>
        <dbReference type="Ensembl" id="ENSMALP00000029741.1"/>
    </source>
</evidence>
<dbReference type="PRINTS" id="PR00895">
    <property type="entry name" value="PENTAXIN"/>
</dbReference>